<evidence type="ECO:0000256" key="2">
    <source>
        <dbReference type="ARBA" id="ARBA00008520"/>
    </source>
</evidence>
<evidence type="ECO:0000256" key="4">
    <source>
        <dbReference type="ARBA" id="ARBA00022729"/>
    </source>
</evidence>
<comment type="subcellular location">
    <subcellularLocation>
        <location evidence="1">Periplasm</location>
    </subcellularLocation>
</comment>
<dbReference type="SUPFAM" id="SSF53850">
    <property type="entry name" value="Periplasmic binding protein-like II"/>
    <property type="match status" value="1"/>
</dbReference>
<dbReference type="Gene3D" id="3.40.190.10">
    <property type="entry name" value="Periplasmic binding protein-like II"/>
    <property type="match status" value="2"/>
</dbReference>
<dbReference type="Pfam" id="PF01547">
    <property type="entry name" value="SBP_bac_1"/>
    <property type="match status" value="1"/>
</dbReference>
<name>A0A0M6YJB5_9RHOB</name>
<keyword evidence="7" id="KW-1185">Reference proteome</keyword>
<evidence type="ECO:0000313" key="6">
    <source>
        <dbReference type="EMBL" id="CTQ49156.1"/>
    </source>
</evidence>
<keyword evidence="5" id="KW-0574">Periplasm</keyword>
<comment type="similarity">
    <text evidence="2">Belongs to the bacterial solute-binding protein 1 family.</text>
</comment>
<dbReference type="GO" id="GO:0030975">
    <property type="term" value="F:thiamine binding"/>
    <property type="evidence" value="ECO:0007669"/>
    <property type="project" value="InterPro"/>
</dbReference>
<dbReference type="GO" id="GO:0030288">
    <property type="term" value="C:outer membrane-bounded periplasmic space"/>
    <property type="evidence" value="ECO:0007669"/>
    <property type="project" value="TreeGrafter"/>
</dbReference>
<evidence type="ECO:0000313" key="7">
    <source>
        <dbReference type="Proteomes" id="UP000049222"/>
    </source>
</evidence>
<gene>
    <name evidence="6" type="primary">thiB</name>
    <name evidence="6" type="ORF">JDO7802_01167</name>
</gene>
<dbReference type="InterPro" id="IPR005948">
    <property type="entry name" value="ThiB-like"/>
</dbReference>
<dbReference type="InterPro" id="IPR006059">
    <property type="entry name" value="SBP"/>
</dbReference>
<dbReference type="NCBIfam" id="TIGR01254">
    <property type="entry name" value="sfuA"/>
    <property type="match status" value="1"/>
</dbReference>
<dbReference type="PANTHER" id="PTHR30006">
    <property type="entry name" value="THIAMINE-BINDING PERIPLASMIC PROTEIN-RELATED"/>
    <property type="match status" value="1"/>
</dbReference>
<dbReference type="AlphaFoldDB" id="A0A0M6YJB5"/>
<sequence>MSAGIRCSSPPSVAMGVKDMQRTTTIAAGLILISAAATAEPLTVYAPDYFGSEWGPGPAIKTAFETSCDCEIEYVTGDLLPRLRLEGDRTSADVVIGLNTDDAERARQTGLFAPHGVDIDGLTMPVDWTDDTFVPFNWGHTAFVYDATKMDAPESFAALLDAPDDLRIAIQDPRTSVSGLALALWIHNVFGDDATDAWARLAPKIVTVTRGWSEAYGMFTEGEVDMVLSYTTSPAYHIVAEDDETKKAALFPEGHYVMVETVGQIADTDQPELAQAFLDFILTEDFQTIIPEGNWSMPAKLAFDKLPEAFQTLPLPDKALIYAAPEAEALRDTVVGEFQAGFGR</sequence>
<evidence type="ECO:0000256" key="1">
    <source>
        <dbReference type="ARBA" id="ARBA00004418"/>
    </source>
</evidence>
<evidence type="ECO:0000256" key="5">
    <source>
        <dbReference type="ARBA" id="ARBA00022764"/>
    </source>
</evidence>
<dbReference type="EMBL" id="CXSU01000011">
    <property type="protein sequence ID" value="CTQ49156.1"/>
    <property type="molecule type" value="Genomic_DNA"/>
</dbReference>
<dbReference type="GO" id="GO:0030976">
    <property type="term" value="F:thiamine pyrophosphate binding"/>
    <property type="evidence" value="ECO:0007669"/>
    <property type="project" value="TreeGrafter"/>
</dbReference>
<keyword evidence="3" id="KW-0813">Transport</keyword>
<organism evidence="6 7">
    <name type="scientific">Jannaschia donghaensis</name>
    <dbReference type="NCBI Taxonomy" id="420998"/>
    <lineage>
        <taxon>Bacteria</taxon>
        <taxon>Pseudomonadati</taxon>
        <taxon>Pseudomonadota</taxon>
        <taxon>Alphaproteobacteria</taxon>
        <taxon>Rhodobacterales</taxon>
        <taxon>Roseobacteraceae</taxon>
        <taxon>Jannaschia</taxon>
    </lineage>
</organism>
<accession>A0A0M6YJB5</accession>
<dbReference type="GO" id="GO:0015888">
    <property type="term" value="P:thiamine transport"/>
    <property type="evidence" value="ECO:0007669"/>
    <property type="project" value="InterPro"/>
</dbReference>
<dbReference type="Proteomes" id="UP000049222">
    <property type="component" value="Unassembled WGS sequence"/>
</dbReference>
<evidence type="ECO:0000256" key="3">
    <source>
        <dbReference type="ARBA" id="ARBA00022448"/>
    </source>
</evidence>
<reference evidence="6 7" key="1">
    <citation type="submission" date="2015-07" db="EMBL/GenBank/DDBJ databases">
        <authorList>
            <person name="Noorani M."/>
        </authorList>
    </citation>
    <scope>NUCLEOTIDE SEQUENCE [LARGE SCALE GENOMIC DNA]</scope>
    <source>
        <strain evidence="6 7">CECT 7802</strain>
    </source>
</reference>
<proteinExistence type="inferred from homology"/>
<dbReference type="STRING" id="420998.JDO7802_01167"/>
<keyword evidence="4" id="KW-0732">Signal</keyword>
<protein>
    <submittedName>
        <fullName evidence="6">Thiamine-binding periplasmic protein</fullName>
    </submittedName>
</protein>
<dbReference type="PANTHER" id="PTHR30006:SF3">
    <property type="entry name" value="THIAMINE-BINDING PERIPLASMIC PROTEIN"/>
    <property type="match status" value="1"/>
</dbReference>